<protein>
    <submittedName>
        <fullName evidence="2">Putative mitochondrial protein</fullName>
    </submittedName>
</protein>
<evidence type="ECO:0000313" key="2">
    <source>
        <dbReference type="EMBL" id="RVW32296.1"/>
    </source>
</evidence>
<name>A0A438DA14_VITVI</name>
<evidence type="ECO:0000259" key="1">
    <source>
        <dbReference type="Pfam" id="PF07727"/>
    </source>
</evidence>
<comment type="caution">
    <text evidence="2">The sequence shown here is derived from an EMBL/GenBank/DDBJ whole genome shotgun (WGS) entry which is preliminary data.</text>
</comment>
<proteinExistence type="predicted"/>
<sequence length="112" mass="12810">MFIKHSSDGRIVVLIVYVDNIILTGDDVSEMNQLKRCSTSEFEIKDLGPLRYFFGMKVAQSKKGIVVSQQKYVLDILKEIGMSNCRPVDTLMDHNQKLRDIKKGDPIDKAQY</sequence>
<dbReference type="Pfam" id="PF07727">
    <property type="entry name" value="RVT_2"/>
    <property type="match status" value="1"/>
</dbReference>
<gene>
    <name evidence="2" type="primary">AtMg00810_8</name>
    <name evidence="2" type="ORF">CK203_078934</name>
</gene>
<evidence type="ECO:0000313" key="3">
    <source>
        <dbReference type="Proteomes" id="UP000288805"/>
    </source>
</evidence>
<accession>A0A438DA14</accession>
<dbReference type="EMBL" id="QGNW01001722">
    <property type="protein sequence ID" value="RVW32296.1"/>
    <property type="molecule type" value="Genomic_DNA"/>
</dbReference>
<feature type="domain" description="Reverse transcriptase Ty1/copia-type" evidence="1">
    <location>
        <begin position="1"/>
        <end position="91"/>
    </location>
</feature>
<dbReference type="AlphaFoldDB" id="A0A438DA14"/>
<organism evidence="2 3">
    <name type="scientific">Vitis vinifera</name>
    <name type="common">Grape</name>
    <dbReference type="NCBI Taxonomy" id="29760"/>
    <lineage>
        <taxon>Eukaryota</taxon>
        <taxon>Viridiplantae</taxon>
        <taxon>Streptophyta</taxon>
        <taxon>Embryophyta</taxon>
        <taxon>Tracheophyta</taxon>
        <taxon>Spermatophyta</taxon>
        <taxon>Magnoliopsida</taxon>
        <taxon>eudicotyledons</taxon>
        <taxon>Gunneridae</taxon>
        <taxon>Pentapetalae</taxon>
        <taxon>rosids</taxon>
        <taxon>Vitales</taxon>
        <taxon>Vitaceae</taxon>
        <taxon>Viteae</taxon>
        <taxon>Vitis</taxon>
    </lineage>
</organism>
<dbReference type="InterPro" id="IPR013103">
    <property type="entry name" value="RVT_2"/>
</dbReference>
<reference evidence="2 3" key="1">
    <citation type="journal article" date="2018" name="PLoS Genet.">
        <title>Population sequencing reveals clonal diversity and ancestral inbreeding in the grapevine cultivar Chardonnay.</title>
        <authorList>
            <person name="Roach M.J."/>
            <person name="Johnson D.L."/>
            <person name="Bohlmann J."/>
            <person name="van Vuuren H.J."/>
            <person name="Jones S.J."/>
            <person name="Pretorius I.S."/>
            <person name="Schmidt S.A."/>
            <person name="Borneman A.R."/>
        </authorList>
    </citation>
    <scope>NUCLEOTIDE SEQUENCE [LARGE SCALE GENOMIC DNA]</scope>
    <source>
        <strain evidence="3">cv. Chardonnay</strain>
        <tissue evidence="2">Leaf</tissue>
    </source>
</reference>
<dbReference type="Proteomes" id="UP000288805">
    <property type="component" value="Unassembled WGS sequence"/>
</dbReference>